<dbReference type="EMBL" id="JASCZI010000058">
    <property type="protein sequence ID" value="MED6107963.1"/>
    <property type="molecule type" value="Genomic_DNA"/>
</dbReference>
<accession>A0ABU6Q842</accession>
<name>A0ABU6Q842_9FABA</name>
<dbReference type="Proteomes" id="UP001341840">
    <property type="component" value="Unassembled WGS sequence"/>
</dbReference>
<sequence length="164" mass="17735">MRFLGLVRERRLGSVAPSRSCVIPSPSPSPSTTALRRTALVSFLPTVTSISPTPVPHLTRSDLSQILKLTTDWVLASSSGAALRQLLRCWQELIRKVQSATSLVLPSVSLWSSVLRCHHSPDLKPAAQQVSSIHASNCFIFNDQQLFFSPTTSSGAQTGLPSLS</sequence>
<gene>
    <name evidence="1" type="ORF">PIB30_018991</name>
</gene>
<protein>
    <submittedName>
        <fullName evidence="1">Uncharacterized protein</fullName>
    </submittedName>
</protein>
<reference evidence="1 2" key="1">
    <citation type="journal article" date="2023" name="Plants (Basel)">
        <title>Bridging the Gap: Combining Genomics and Transcriptomics Approaches to Understand Stylosanthes scabra, an Orphan Legume from the Brazilian Caatinga.</title>
        <authorList>
            <person name="Ferreira-Neto J.R.C."/>
            <person name="da Silva M.D."/>
            <person name="Binneck E."/>
            <person name="de Melo N.F."/>
            <person name="da Silva R.H."/>
            <person name="de Melo A.L.T.M."/>
            <person name="Pandolfi V."/>
            <person name="Bustamante F.O."/>
            <person name="Brasileiro-Vidal A.C."/>
            <person name="Benko-Iseppon A.M."/>
        </authorList>
    </citation>
    <scope>NUCLEOTIDE SEQUENCE [LARGE SCALE GENOMIC DNA]</scope>
    <source>
        <tissue evidence="1">Leaves</tissue>
    </source>
</reference>
<organism evidence="1 2">
    <name type="scientific">Stylosanthes scabra</name>
    <dbReference type="NCBI Taxonomy" id="79078"/>
    <lineage>
        <taxon>Eukaryota</taxon>
        <taxon>Viridiplantae</taxon>
        <taxon>Streptophyta</taxon>
        <taxon>Embryophyta</taxon>
        <taxon>Tracheophyta</taxon>
        <taxon>Spermatophyta</taxon>
        <taxon>Magnoliopsida</taxon>
        <taxon>eudicotyledons</taxon>
        <taxon>Gunneridae</taxon>
        <taxon>Pentapetalae</taxon>
        <taxon>rosids</taxon>
        <taxon>fabids</taxon>
        <taxon>Fabales</taxon>
        <taxon>Fabaceae</taxon>
        <taxon>Papilionoideae</taxon>
        <taxon>50 kb inversion clade</taxon>
        <taxon>dalbergioids sensu lato</taxon>
        <taxon>Dalbergieae</taxon>
        <taxon>Pterocarpus clade</taxon>
        <taxon>Stylosanthes</taxon>
    </lineage>
</organism>
<evidence type="ECO:0000313" key="1">
    <source>
        <dbReference type="EMBL" id="MED6107963.1"/>
    </source>
</evidence>
<evidence type="ECO:0000313" key="2">
    <source>
        <dbReference type="Proteomes" id="UP001341840"/>
    </source>
</evidence>
<proteinExistence type="predicted"/>
<comment type="caution">
    <text evidence="1">The sequence shown here is derived from an EMBL/GenBank/DDBJ whole genome shotgun (WGS) entry which is preliminary data.</text>
</comment>
<keyword evidence="2" id="KW-1185">Reference proteome</keyword>